<dbReference type="EMBL" id="JADIMF010000145">
    <property type="protein sequence ID" value="MBO8469849.1"/>
    <property type="molecule type" value="Genomic_DNA"/>
</dbReference>
<gene>
    <name evidence="1" type="ORF">IAA72_08710</name>
</gene>
<name>A0A9D9NE20_9SPIO</name>
<evidence type="ECO:0000313" key="2">
    <source>
        <dbReference type="Proteomes" id="UP000810292"/>
    </source>
</evidence>
<comment type="caution">
    <text evidence="1">The sequence shown here is derived from an EMBL/GenBank/DDBJ whole genome shotgun (WGS) entry which is preliminary data.</text>
</comment>
<reference evidence="1" key="1">
    <citation type="submission" date="2020-10" db="EMBL/GenBank/DDBJ databases">
        <authorList>
            <person name="Gilroy R."/>
        </authorList>
    </citation>
    <scope>NUCLEOTIDE SEQUENCE</scope>
    <source>
        <strain evidence="1">14700</strain>
    </source>
</reference>
<dbReference type="Proteomes" id="UP000810292">
    <property type="component" value="Unassembled WGS sequence"/>
</dbReference>
<sequence length="76" mass="8423">MKWNKGSSRYWSMTIPGAIPVRCSISVYSESIVAEIRMAGCTVRKECFNRKAIGVDEVKRVTEGALNELAAGIWEA</sequence>
<proteinExistence type="predicted"/>
<dbReference type="AlphaFoldDB" id="A0A9D9NE20"/>
<evidence type="ECO:0000313" key="1">
    <source>
        <dbReference type="EMBL" id="MBO8469849.1"/>
    </source>
</evidence>
<organism evidence="1 2">
    <name type="scientific">Candidatus Ornithospirochaeta stercoravium</name>
    <dbReference type="NCBI Taxonomy" id="2840897"/>
    <lineage>
        <taxon>Bacteria</taxon>
        <taxon>Pseudomonadati</taxon>
        <taxon>Spirochaetota</taxon>
        <taxon>Spirochaetia</taxon>
        <taxon>Spirochaetales</taxon>
        <taxon>Spirochaetaceae</taxon>
        <taxon>Spirochaetaceae incertae sedis</taxon>
        <taxon>Candidatus Ornithospirochaeta</taxon>
    </lineage>
</organism>
<protein>
    <submittedName>
        <fullName evidence="1">Uncharacterized protein</fullName>
    </submittedName>
</protein>
<accession>A0A9D9NE20</accession>
<reference evidence="1" key="2">
    <citation type="journal article" date="2021" name="PeerJ">
        <title>Extensive microbial diversity within the chicken gut microbiome revealed by metagenomics and culture.</title>
        <authorList>
            <person name="Gilroy R."/>
            <person name="Ravi A."/>
            <person name="Getino M."/>
            <person name="Pursley I."/>
            <person name="Horton D.L."/>
            <person name="Alikhan N.F."/>
            <person name="Baker D."/>
            <person name="Gharbi K."/>
            <person name="Hall N."/>
            <person name="Watson M."/>
            <person name="Adriaenssens E.M."/>
            <person name="Foster-Nyarko E."/>
            <person name="Jarju S."/>
            <person name="Secka A."/>
            <person name="Antonio M."/>
            <person name="Oren A."/>
            <person name="Chaudhuri R.R."/>
            <person name="La Ragione R."/>
            <person name="Hildebrand F."/>
            <person name="Pallen M.J."/>
        </authorList>
    </citation>
    <scope>NUCLEOTIDE SEQUENCE</scope>
    <source>
        <strain evidence="1">14700</strain>
    </source>
</reference>